<dbReference type="InterPro" id="IPR036259">
    <property type="entry name" value="MFS_trans_sf"/>
</dbReference>
<feature type="transmembrane region" description="Helical" evidence="6">
    <location>
        <begin position="382"/>
        <end position="403"/>
    </location>
</feature>
<comment type="caution">
    <text evidence="8">The sequence shown here is derived from an EMBL/GenBank/DDBJ whole genome shotgun (WGS) entry which is preliminary data.</text>
</comment>
<feature type="domain" description="Major facilitator superfamily (MFS) profile" evidence="7">
    <location>
        <begin position="28"/>
        <end position="440"/>
    </location>
</feature>
<evidence type="ECO:0000256" key="4">
    <source>
        <dbReference type="ARBA" id="ARBA00022989"/>
    </source>
</evidence>
<name>A0A7Z8YAP1_9ACTO</name>
<dbReference type="PROSITE" id="PS50850">
    <property type="entry name" value="MFS"/>
    <property type="match status" value="1"/>
</dbReference>
<evidence type="ECO:0000256" key="5">
    <source>
        <dbReference type="ARBA" id="ARBA00023136"/>
    </source>
</evidence>
<keyword evidence="2" id="KW-0813">Transport</keyword>
<keyword evidence="5 6" id="KW-0472">Membrane</keyword>
<dbReference type="InterPro" id="IPR011701">
    <property type="entry name" value="MFS"/>
</dbReference>
<dbReference type="GO" id="GO:0005886">
    <property type="term" value="C:plasma membrane"/>
    <property type="evidence" value="ECO:0007669"/>
    <property type="project" value="UniProtKB-SubCell"/>
</dbReference>
<comment type="subcellular location">
    <subcellularLocation>
        <location evidence="1">Cell membrane</location>
        <topology evidence="1">Multi-pass membrane protein</topology>
    </subcellularLocation>
</comment>
<protein>
    <submittedName>
        <fullName evidence="8">Major facilitator family transporter</fullName>
    </submittedName>
</protein>
<dbReference type="PANTHER" id="PTHR43791:SF36">
    <property type="entry name" value="TRANSPORTER, PUTATIVE (AFU_ORTHOLOGUE AFUA_6G08340)-RELATED"/>
    <property type="match status" value="1"/>
</dbReference>
<feature type="transmembrane region" description="Helical" evidence="6">
    <location>
        <begin position="296"/>
        <end position="313"/>
    </location>
</feature>
<proteinExistence type="predicted"/>
<organism evidence="8 9">
    <name type="scientific">Actinobaculum suis</name>
    <dbReference type="NCBI Taxonomy" id="1657"/>
    <lineage>
        <taxon>Bacteria</taxon>
        <taxon>Bacillati</taxon>
        <taxon>Actinomycetota</taxon>
        <taxon>Actinomycetes</taxon>
        <taxon>Actinomycetales</taxon>
        <taxon>Actinomycetaceae</taxon>
        <taxon>Actinobaculum</taxon>
    </lineage>
</organism>
<evidence type="ECO:0000259" key="7">
    <source>
        <dbReference type="PROSITE" id="PS50850"/>
    </source>
</evidence>
<feature type="transmembrane region" description="Helical" evidence="6">
    <location>
        <begin position="190"/>
        <end position="209"/>
    </location>
</feature>
<feature type="transmembrane region" description="Helical" evidence="6">
    <location>
        <begin position="62"/>
        <end position="83"/>
    </location>
</feature>
<evidence type="ECO:0000256" key="6">
    <source>
        <dbReference type="SAM" id="Phobius"/>
    </source>
</evidence>
<reference evidence="8 9" key="1">
    <citation type="submission" date="2018-11" db="EMBL/GenBank/DDBJ databases">
        <authorList>
            <consortium name="Pathogen Informatics"/>
        </authorList>
    </citation>
    <scope>NUCLEOTIDE SEQUENCE [LARGE SCALE GENOMIC DNA]</scope>
    <source>
        <strain evidence="8 9">NCTC10327</strain>
    </source>
</reference>
<dbReference type="GO" id="GO:0022857">
    <property type="term" value="F:transmembrane transporter activity"/>
    <property type="evidence" value="ECO:0007669"/>
    <property type="project" value="InterPro"/>
</dbReference>
<dbReference type="EMBL" id="UYIO01000001">
    <property type="protein sequence ID" value="VDG77178.1"/>
    <property type="molecule type" value="Genomic_DNA"/>
</dbReference>
<evidence type="ECO:0000256" key="3">
    <source>
        <dbReference type="ARBA" id="ARBA00022692"/>
    </source>
</evidence>
<dbReference type="FunFam" id="1.20.1250.20:FF:000018">
    <property type="entry name" value="MFS transporter permease"/>
    <property type="match status" value="1"/>
</dbReference>
<gene>
    <name evidence="8" type="primary">rhmT_1</name>
    <name evidence="8" type="ORF">NCTC10327_01796</name>
</gene>
<feature type="transmembrane region" description="Helical" evidence="6">
    <location>
        <begin position="325"/>
        <end position="344"/>
    </location>
</feature>
<dbReference type="CDD" id="cd17319">
    <property type="entry name" value="MFS_ExuT_GudP_like"/>
    <property type="match status" value="1"/>
</dbReference>
<keyword evidence="4 6" id="KW-1133">Transmembrane helix</keyword>
<feature type="transmembrane region" description="Helical" evidence="6">
    <location>
        <begin position="415"/>
        <end position="435"/>
    </location>
</feature>
<keyword evidence="3 6" id="KW-0812">Transmembrane</keyword>
<dbReference type="PANTHER" id="PTHR43791">
    <property type="entry name" value="PERMEASE-RELATED"/>
    <property type="match status" value="1"/>
</dbReference>
<dbReference type="Pfam" id="PF07690">
    <property type="entry name" value="MFS_1"/>
    <property type="match status" value="1"/>
</dbReference>
<dbReference type="SUPFAM" id="SSF103473">
    <property type="entry name" value="MFS general substrate transporter"/>
    <property type="match status" value="1"/>
</dbReference>
<feature type="transmembrane region" description="Helical" evidence="6">
    <location>
        <begin position="120"/>
        <end position="144"/>
    </location>
</feature>
<feature type="transmembrane region" description="Helical" evidence="6">
    <location>
        <begin position="28"/>
        <end position="50"/>
    </location>
</feature>
<dbReference type="InterPro" id="IPR020846">
    <property type="entry name" value="MFS_dom"/>
</dbReference>
<dbReference type="RefSeq" id="WP_185934320.1">
    <property type="nucleotide sequence ID" value="NZ_UYIO01000001.1"/>
</dbReference>
<dbReference type="AlphaFoldDB" id="A0A7Z8YAP1"/>
<sequence length="461" mass="50110">MATNKDLDAQSREASVEKSTMNQVAKHLVPFLALMFFINFLDRTAISFAAPHGMNQDLGLTAAQFGFASGIFFIGYIILEVPSNLALHKFGARKWLARIMISWGIVAVLFTFVQSATQLYWLRFLLGVAEAGFFPGAILCLSMWAPACHRARMLGLFYIAQPLTTAIGAPLAGGLIQLHGLFGLEGWRVMFLFVGLPAVVVGIAALYVLKDDPHQARWLTTEQADWLVAELKQEDEQKEETYKVSTRQTFTNGRVWALSLVYFGFIYGLYALGFFLPTIVSGFEAQLGELNNFQEGLITAIPYVVAAVGLWQWSKMVQKRGLKTWHIALPAVIGGISIPAALLVQDQPVACILLVTVTACSIFAVLPNFWTLPTMFLTGAAAAAGTALINTVGNIAGFSAGYITGWLHDLTGGYLLPMCVVGGVMLLSALILGGLRASMKSPEALAAEDEREQAELAKFES</sequence>
<evidence type="ECO:0000256" key="1">
    <source>
        <dbReference type="ARBA" id="ARBA00004651"/>
    </source>
</evidence>
<evidence type="ECO:0000256" key="2">
    <source>
        <dbReference type="ARBA" id="ARBA00022448"/>
    </source>
</evidence>
<feature type="transmembrane region" description="Helical" evidence="6">
    <location>
        <begin position="156"/>
        <end position="178"/>
    </location>
</feature>
<evidence type="ECO:0000313" key="8">
    <source>
        <dbReference type="EMBL" id="VDG77178.1"/>
    </source>
</evidence>
<evidence type="ECO:0000313" key="9">
    <source>
        <dbReference type="Proteomes" id="UP000269974"/>
    </source>
</evidence>
<accession>A0A7Z8YAP1</accession>
<feature type="transmembrane region" description="Helical" evidence="6">
    <location>
        <begin position="95"/>
        <end position="114"/>
    </location>
</feature>
<feature type="transmembrane region" description="Helical" evidence="6">
    <location>
        <begin position="350"/>
        <end position="370"/>
    </location>
</feature>
<feature type="transmembrane region" description="Helical" evidence="6">
    <location>
        <begin position="255"/>
        <end position="276"/>
    </location>
</feature>
<dbReference type="Gene3D" id="1.20.1250.20">
    <property type="entry name" value="MFS general substrate transporter like domains"/>
    <property type="match status" value="2"/>
</dbReference>
<dbReference type="Proteomes" id="UP000269974">
    <property type="component" value="Unassembled WGS sequence"/>
</dbReference>